<keyword evidence="2" id="KW-1133">Transmembrane helix</keyword>
<proteinExistence type="predicted"/>
<protein>
    <submittedName>
        <fullName evidence="3">Uncharacterized protein</fullName>
    </submittedName>
</protein>
<sequence length="287" mass="32611">MAPTARSQTYAPVTVLLSDATPESSSSSGSGSVIIVTIAVVAAMVVLLALVGLAFSWQQRRREMAQVAVEEEAYMGKAAERRRLEDLARRKCDDEERRRREEREFEEDRQRRLREEEKRKQQNIKQVKLREQATLDSEAKSVPDDAMKKVQTILARIDGYPDTIKQSSKTPGSQVAQVTWEREIVEKRQQQVSAALSACLTDASCAIPATAQAARMVLGVEERMARKPMMEAFKRKRLAWEAEQRKAERLFTRSLNDDDEEAIVKVVGYARARLLQLQRAYEILLQS</sequence>
<gene>
    <name evidence="3" type="ORF">CYMTET_51309</name>
</gene>
<organism evidence="3 4">
    <name type="scientific">Cymbomonas tetramitiformis</name>
    <dbReference type="NCBI Taxonomy" id="36881"/>
    <lineage>
        <taxon>Eukaryota</taxon>
        <taxon>Viridiplantae</taxon>
        <taxon>Chlorophyta</taxon>
        <taxon>Pyramimonadophyceae</taxon>
        <taxon>Pyramimonadales</taxon>
        <taxon>Pyramimonadaceae</taxon>
        <taxon>Cymbomonas</taxon>
    </lineage>
</organism>
<name>A0AAE0BMV4_9CHLO</name>
<evidence type="ECO:0000313" key="3">
    <source>
        <dbReference type="EMBL" id="KAK3238700.1"/>
    </source>
</evidence>
<reference evidence="3 4" key="1">
    <citation type="journal article" date="2015" name="Genome Biol. Evol.">
        <title>Comparative Genomics of a Bacterivorous Green Alga Reveals Evolutionary Causalities and Consequences of Phago-Mixotrophic Mode of Nutrition.</title>
        <authorList>
            <person name="Burns J.A."/>
            <person name="Paasch A."/>
            <person name="Narechania A."/>
            <person name="Kim E."/>
        </authorList>
    </citation>
    <scope>NUCLEOTIDE SEQUENCE [LARGE SCALE GENOMIC DNA]</scope>
    <source>
        <strain evidence="3 4">PLY_AMNH</strain>
    </source>
</reference>
<dbReference type="Proteomes" id="UP001190700">
    <property type="component" value="Unassembled WGS sequence"/>
</dbReference>
<evidence type="ECO:0000256" key="1">
    <source>
        <dbReference type="SAM" id="MobiDB-lite"/>
    </source>
</evidence>
<accession>A0AAE0BMV4</accession>
<keyword evidence="2" id="KW-0472">Membrane</keyword>
<keyword evidence="4" id="KW-1185">Reference proteome</keyword>
<comment type="caution">
    <text evidence="3">The sequence shown here is derived from an EMBL/GenBank/DDBJ whole genome shotgun (WGS) entry which is preliminary data.</text>
</comment>
<feature type="compositionally biased region" description="Basic and acidic residues" evidence="1">
    <location>
        <begin position="93"/>
        <end position="120"/>
    </location>
</feature>
<evidence type="ECO:0000256" key="2">
    <source>
        <dbReference type="SAM" id="Phobius"/>
    </source>
</evidence>
<feature type="transmembrane region" description="Helical" evidence="2">
    <location>
        <begin position="33"/>
        <end position="55"/>
    </location>
</feature>
<dbReference type="EMBL" id="LGRX02034136">
    <property type="protein sequence ID" value="KAK3238700.1"/>
    <property type="molecule type" value="Genomic_DNA"/>
</dbReference>
<evidence type="ECO:0000313" key="4">
    <source>
        <dbReference type="Proteomes" id="UP001190700"/>
    </source>
</evidence>
<feature type="region of interest" description="Disordered" evidence="1">
    <location>
        <begin position="93"/>
        <end position="125"/>
    </location>
</feature>
<dbReference type="AlphaFoldDB" id="A0AAE0BMV4"/>
<keyword evidence="2" id="KW-0812">Transmembrane</keyword>